<comment type="caution">
    <text evidence="1">The sequence shown here is derived from an EMBL/GenBank/DDBJ whole genome shotgun (WGS) entry which is preliminary data.</text>
</comment>
<accession>A0A553IFP5</accession>
<organism evidence="1 2">
    <name type="scientific">Xylaria flabelliformis</name>
    <dbReference type="NCBI Taxonomy" id="2512241"/>
    <lineage>
        <taxon>Eukaryota</taxon>
        <taxon>Fungi</taxon>
        <taxon>Dikarya</taxon>
        <taxon>Ascomycota</taxon>
        <taxon>Pezizomycotina</taxon>
        <taxon>Sordariomycetes</taxon>
        <taxon>Xylariomycetidae</taxon>
        <taxon>Xylariales</taxon>
        <taxon>Xylariaceae</taxon>
        <taxon>Xylaria</taxon>
    </lineage>
</organism>
<gene>
    <name evidence="1" type="ORF">FHL15_000365</name>
</gene>
<dbReference type="EMBL" id="VFLP01000001">
    <property type="protein sequence ID" value="TRX99023.1"/>
    <property type="molecule type" value="Genomic_DNA"/>
</dbReference>
<dbReference type="SUPFAM" id="SSF56112">
    <property type="entry name" value="Protein kinase-like (PK-like)"/>
    <property type="match status" value="1"/>
</dbReference>
<evidence type="ECO:0000313" key="1">
    <source>
        <dbReference type="EMBL" id="TRX99023.1"/>
    </source>
</evidence>
<name>A0A553IFP5_9PEZI</name>
<reference evidence="2" key="1">
    <citation type="submission" date="2019-06" db="EMBL/GenBank/DDBJ databases">
        <title>Draft genome sequence of the griseofulvin-producing fungus Xylaria cubensis strain G536.</title>
        <authorList>
            <person name="Mead M.E."/>
            <person name="Raja H.A."/>
            <person name="Steenwyk J.L."/>
            <person name="Knowles S.L."/>
            <person name="Oberlies N.H."/>
            <person name="Rokas A."/>
        </authorList>
    </citation>
    <scope>NUCLEOTIDE SEQUENCE [LARGE SCALE GENOMIC DNA]</scope>
    <source>
        <strain evidence="2">G536</strain>
    </source>
</reference>
<sequence length="336" mass="38151">MESRSTTTQGANLIGVAQNHYWPMQIEAICAETGKIFTERIRISKPTKCLFLAGDGFLKWVGVNAGVFPGRWWNKDVSHLVFPPFPAGSWKVGQIRRSENGEVGFTKTLEIPLEGVNNAFVWHPTIIEFAEFELVSPFKNGFKEGTDGRLWHVKHLSFKEKSIFIKIDPFFYNWSKSNMEAETRVYQRVAGLGIAPEFLGHVTYRGIVIGFILKWIEGAKTTEKKDRSARLAAIKKLHALGITHGTAHRDNFLKIGDDIPIIDFEEARLDEQATDEHKYEDVRRIRNFKGDALPQTSIYNNEESVPESNNLFDPMVDDEICWSDDSTAGKSEPEDD</sequence>
<dbReference type="AlphaFoldDB" id="A0A553IFP5"/>
<keyword evidence="2" id="KW-1185">Reference proteome</keyword>
<evidence type="ECO:0008006" key="3">
    <source>
        <dbReference type="Google" id="ProtNLM"/>
    </source>
</evidence>
<dbReference type="Proteomes" id="UP000319160">
    <property type="component" value="Unassembled WGS sequence"/>
</dbReference>
<dbReference type="InterPro" id="IPR011009">
    <property type="entry name" value="Kinase-like_dom_sf"/>
</dbReference>
<evidence type="ECO:0000313" key="2">
    <source>
        <dbReference type="Proteomes" id="UP000319160"/>
    </source>
</evidence>
<dbReference type="OrthoDB" id="2687876at2759"/>
<protein>
    <recommendedName>
        <fullName evidence="3">Aminoglycoside phosphotransferase domain-containing protein</fullName>
    </recommendedName>
</protein>
<dbReference type="STRING" id="2512241.A0A553IFP5"/>
<proteinExistence type="predicted"/>